<dbReference type="EMBL" id="AGNL01032021">
    <property type="protein sequence ID" value="EJK56254.1"/>
    <property type="molecule type" value="Genomic_DNA"/>
</dbReference>
<name>K0RV13_THAOC</name>
<gene>
    <name evidence="1" type="ORF">THAOC_23900</name>
</gene>
<dbReference type="Proteomes" id="UP000266841">
    <property type="component" value="Unassembled WGS sequence"/>
</dbReference>
<keyword evidence="2" id="KW-1185">Reference proteome</keyword>
<organism evidence="1 2">
    <name type="scientific">Thalassiosira oceanica</name>
    <name type="common">Marine diatom</name>
    <dbReference type="NCBI Taxonomy" id="159749"/>
    <lineage>
        <taxon>Eukaryota</taxon>
        <taxon>Sar</taxon>
        <taxon>Stramenopiles</taxon>
        <taxon>Ochrophyta</taxon>
        <taxon>Bacillariophyta</taxon>
        <taxon>Coscinodiscophyceae</taxon>
        <taxon>Thalassiosirophycidae</taxon>
        <taxon>Thalassiosirales</taxon>
        <taxon>Thalassiosiraceae</taxon>
        <taxon>Thalassiosira</taxon>
    </lineage>
</organism>
<evidence type="ECO:0000313" key="2">
    <source>
        <dbReference type="Proteomes" id="UP000266841"/>
    </source>
</evidence>
<protein>
    <recommendedName>
        <fullName evidence="3">Thioredoxin domain-containing protein</fullName>
    </recommendedName>
</protein>
<evidence type="ECO:0000313" key="1">
    <source>
        <dbReference type="EMBL" id="EJK56254.1"/>
    </source>
</evidence>
<comment type="caution">
    <text evidence="1">The sequence shown here is derived from an EMBL/GenBank/DDBJ whole genome shotgun (WGS) entry which is preliminary data.</text>
</comment>
<accession>K0RV13</accession>
<reference evidence="1 2" key="1">
    <citation type="journal article" date="2012" name="Genome Biol.">
        <title>Genome and low-iron response of an oceanic diatom adapted to chronic iron limitation.</title>
        <authorList>
            <person name="Lommer M."/>
            <person name="Specht M."/>
            <person name="Roy A.S."/>
            <person name="Kraemer L."/>
            <person name="Andreson R."/>
            <person name="Gutowska M.A."/>
            <person name="Wolf J."/>
            <person name="Bergner S.V."/>
            <person name="Schilhabel M.B."/>
            <person name="Klostermeier U.C."/>
            <person name="Beiko R.G."/>
            <person name="Rosenstiel P."/>
            <person name="Hippler M."/>
            <person name="Laroche J."/>
        </authorList>
    </citation>
    <scope>NUCLEOTIDE SEQUENCE [LARGE SCALE GENOMIC DNA]</scope>
    <source>
        <strain evidence="1 2">CCMP1005</strain>
    </source>
</reference>
<dbReference type="OrthoDB" id="38304at2759"/>
<dbReference type="AlphaFoldDB" id="K0RV13"/>
<evidence type="ECO:0008006" key="3">
    <source>
        <dbReference type="Google" id="ProtNLM"/>
    </source>
</evidence>
<proteinExistence type="predicted"/>
<feature type="non-terminal residue" evidence="1">
    <location>
        <position position="93"/>
    </location>
</feature>
<sequence length="93" mass="9951">MRFDDPNNEEMCRLLNATKLPYVLIYKGSRGKVADFQCGPSGFARLEDAVARLADPIAAADGSGGGAVMGGMRGDIMGGEQEWRVGREAQRSS</sequence>